<feature type="transmembrane region" description="Helical" evidence="2">
    <location>
        <begin position="280"/>
        <end position="298"/>
    </location>
</feature>
<feature type="transmembrane region" description="Helical" evidence="2">
    <location>
        <begin position="80"/>
        <end position="103"/>
    </location>
</feature>
<dbReference type="InterPro" id="IPR043128">
    <property type="entry name" value="Rev_trsase/Diguanyl_cyclase"/>
</dbReference>
<feature type="region of interest" description="Disordered" evidence="1">
    <location>
        <begin position="505"/>
        <end position="525"/>
    </location>
</feature>
<dbReference type="SMART" id="SM00267">
    <property type="entry name" value="GGDEF"/>
    <property type="match status" value="1"/>
</dbReference>
<dbReference type="NCBIfam" id="TIGR00254">
    <property type="entry name" value="GGDEF"/>
    <property type="match status" value="1"/>
</dbReference>
<dbReference type="EMBL" id="JADOUF010000001">
    <property type="protein sequence ID" value="MBG6141540.1"/>
    <property type="molecule type" value="Genomic_DNA"/>
</dbReference>
<dbReference type="AlphaFoldDB" id="A0A8J7KKQ8"/>
<reference evidence="4" key="1">
    <citation type="submission" date="2020-11" db="EMBL/GenBank/DDBJ databases">
        <title>Sequencing the genomes of 1000 actinobacteria strains.</title>
        <authorList>
            <person name="Klenk H.-P."/>
        </authorList>
    </citation>
    <scope>NUCLEOTIDE SEQUENCE</scope>
    <source>
        <strain evidence="4">DSM 45356</strain>
    </source>
</reference>
<evidence type="ECO:0000259" key="3">
    <source>
        <dbReference type="PROSITE" id="PS50887"/>
    </source>
</evidence>
<protein>
    <submittedName>
        <fullName evidence="4">Diguanylate cyclase (GGDEF)-like protein</fullName>
    </submittedName>
</protein>
<keyword evidence="5" id="KW-1185">Reference proteome</keyword>
<evidence type="ECO:0000256" key="2">
    <source>
        <dbReference type="SAM" id="Phobius"/>
    </source>
</evidence>
<comment type="caution">
    <text evidence="4">The sequence shown here is derived from an EMBL/GenBank/DDBJ whole genome shotgun (WGS) entry which is preliminary data.</text>
</comment>
<name>A0A8J7KKQ8_9ACTN</name>
<evidence type="ECO:0000256" key="1">
    <source>
        <dbReference type="SAM" id="MobiDB-lite"/>
    </source>
</evidence>
<feature type="transmembrane region" description="Helical" evidence="2">
    <location>
        <begin position="49"/>
        <end position="68"/>
    </location>
</feature>
<feature type="transmembrane region" description="Helical" evidence="2">
    <location>
        <begin position="20"/>
        <end position="37"/>
    </location>
</feature>
<dbReference type="SUPFAM" id="SSF55073">
    <property type="entry name" value="Nucleotide cyclase"/>
    <property type="match status" value="1"/>
</dbReference>
<dbReference type="RefSeq" id="WP_197007940.1">
    <property type="nucleotide sequence ID" value="NZ_BONS01000013.1"/>
</dbReference>
<feature type="transmembrane region" description="Helical" evidence="2">
    <location>
        <begin position="150"/>
        <end position="169"/>
    </location>
</feature>
<dbReference type="InterPro" id="IPR029787">
    <property type="entry name" value="Nucleotide_cyclase"/>
</dbReference>
<keyword evidence="2" id="KW-1133">Transmembrane helix</keyword>
<evidence type="ECO:0000313" key="4">
    <source>
        <dbReference type="EMBL" id="MBG6141540.1"/>
    </source>
</evidence>
<dbReference type="PANTHER" id="PTHR46663:SF2">
    <property type="entry name" value="GGDEF DOMAIN-CONTAINING PROTEIN"/>
    <property type="match status" value="1"/>
</dbReference>
<feature type="transmembrane region" description="Helical" evidence="2">
    <location>
        <begin position="304"/>
        <end position="322"/>
    </location>
</feature>
<keyword evidence="2" id="KW-0472">Membrane</keyword>
<feature type="domain" description="GGDEF" evidence="3">
    <location>
        <begin position="385"/>
        <end position="517"/>
    </location>
</feature>
<feature type="transmembrane region" description="Helical" evidence="2">
    <location>
        <begin position="181"/>
        <end position="200"/>
    </location>
</feature>
<feature type="transmembrane region" description="Helical" evidence="2">
    <location>
        <begin position="115"/>
        <end position="138"/>
    </location>
</feature>
<dbReference type="InterPro" id="IPR000160">
    <property type="entry name" value="GGDEF_dom"/>
</dbReference>
<sequence length="525" mass="56039">MTVPVAGPGQRWTSRWWSDWRLGPLAVGVLALTSWYLTDSAGLPVQSRVGWLALLVLHGWALALAPGIARRAVAPGHRRLWWAATVALACFLLGDVVQLVAIATGPMTTETVTGVPGQAALVTAGVVLFLAGMVATPLGFSTPGERLRFWFDLGTVMAAGLAWGFYLAARPTLDARSATGLVGTPVLFLLELFAITRLAFSRVPPFTRAAGTLSVSAAVLETVIQGASDVYWWENGRLHLLLAVTVIANALVTAGVVVQYHELSVVVDRRGRPPRRRFSLLPYAAVASVYVVLVLTLADNGLDVRAWAAVAGAFLCTLLVVVRQVLAFRDNERLVDELSAEVGRRQRLAAELHHQAFHDRLTGLGNRALFTEYLEEIVAGDGRAGETAVIIIDLDDFKPVNDRFGHRAGDELLVAIAARLRGCVRDTDVLARLGGDEFGVVVTHPDHTVVTAIAERIVAAVADPFQVAGQRVVVGASVGAAIDRAGRRTADALLHAADSAMYAAKKGGKNSARVVTLDEPDPPRA</sequence>
<feature type="transmembrane region" description="Helical" evidence="2">
    <location>
        <begin position="239"/>
        <end position="260"/>
    </location>
</feature>
<gene>
    <name evidence="4" type="ORF">IW245_007734</name>
</gene>
<keyword evidence="2" id="KW-0812">Transmembrane</keyword>
<accession>A0A8J7KKQ8</accession>
<proteinExistence type="predicted"/>
<dbReference type="Gene3D" id="3.30.70.270">
    <property type="match status" value="1"/>
</dbReference>
<dbReference type="PROSITE" id="PS50887">
    <property type="entry name" value="GGDEF"/>
    <property type="match status" value="1"/>
</dbReference>
<dbReference type="InterPro" id="IPR052163">
    <property type="entry name" value="DGC-Regulatory_Protein"/>
</dbReference>
<organism evidence="4 5">
    <name type="scientific">Longispora fulva</name>
    <dbReference type="NCBI Taxonomy" id="619741"/>
    <lineage>
        <taxon>Bacteria</taxon>
        <taxon>Bacillati</taxon>
        <taxon>Actinomycetota</taxon>
        <taxon>Actinomycetes</taxon>
        <taxon>Micromonosporales</taxon>
        <taxon>Micromonosporaceae</taxon>
        <taxon>Longispora</taxon>
    </lineage>
</organism>
<dbReference type="Pfam" id="PF00990">
    <property type="entry name" value="GGDEF"/>
    <property type="match status" value="1"/>
</dbReference>
<dbReference type="PANTHER" id="PTHR46663">
    <property type="entry name" value="DIGUANYLATE CYCLASE DGCT-RELATED"/>
    <property type="match status" value="1"/>
</dbReference>
<dbReference type="FunFam" id="3.30.70.270:FF:000001">
    <property type="entry name" value="Diguanylate cyclase domain protein"/>
    <property type="match status" value="1"/>
</dbReference>
<evidence type="ECO:0000313" key="5">
    <source>
        <dbReference type="Proteomes" id="UP000622552"/>
    </source>
</evidence>
<dbReference type="CDD" id="cd01949">
    <property type="entry name" value="GGDEF"/>
    <property type="match status" value="1"/>
</dbReference>
<dbReference type="Proteomes" id="UP000622552">
    <property type="component" value="Unassembled WGS sequence"/>
</dbReference>